<evidence type="ECO:0000313" key="3">
    <source>
        <dbReference type="Proteomes" id="UP001153954"/>
    </source>
</evidence>
<dbReference type="EMBL" id="CAKOGL010000003">
    <property type="protein sequence ID" value="CAH2084432.1"/>
    <property type="molecule type" value="Genomic_DNA"/>
</dbReference>
<feature type="region of interest" description="Disordered" evidence="1">
    <location>
        <begin position="112"/>
        <end position="133"/>
    </location>
</feature>
<comment type="caution">
    <text evidence="2">The sequence shown here is derived from an EMBL/GenBank/DDBJ whole genome shotgun (WGS) entry which is preliminary data.</text>
</comment>
<name>A0AAU9TED8_EUPED</name>
<sequence length="133" mass="15139">MEARSVRQLALLNSGLPLSPDSLCLRRSVASHLEAKILLRGEVVSPVSYLYVYVITNIKVTARKRANKILRFDDPSFEDEINNILLASVDCKNENNIDDCLESEADFVNYHKRDQEDDEEISNPDSLQDNQSR</sequence>
<evidence type="ECO:0000256" key="1">
    <source>
        <dbReference type="SAM" id="MobiDB-lite"/>
    </source>
</evidence>
<dbReference type="AlphaFoldDB" id="A0AAU9TED8"/>
<evidence type="ECO:0000313" key="2">
    <source>
        <dbReference type="EMBL" id="CAH2084432.1"/>
    </source>
</evidence>
<accession>A0AAU9TED8</accession>
<gene>
    <name evidence="2" type="ORF">EEDITHA_LOCUS996</name>
</gene>
<protein>
    <submittedName>
        <fullName evidence="2">Uncharacterized protein</fullName>
    </submittedName>
</protein>
<reference evidence="2" key="1">
    <citation type="submission" date="2022-03" db="EMBL/GenBank/DDBJ databases">
        <authorList>
            <person name="Tunstrom K."/>
        </authorList>
    </citation>
    <scope>NUCLEOTIDE SEQUENCE</scope>
</reference>
<keyword evidence="3" id="KW-1185">Reference proteome</keyword>
<proteinExistence type="predicted"/>
<organism evidence="2 3">
    <name type="scientific">Euphydryas editha</name>
    <name type="common">Edith's checkerspot</name>
    <dbReference type="NCBI Taxonomy" id="104508"/>
    <lineage>
        <taxon>Eukaryota</taxon>
        <taxon>Metazoa</taxon>
        <taxon>Ecdysozoa</taxon>
        <taxon>Arthropoda</taxon>
        <taxon>Hexapoda</taxon>
        <taxon>Insecta</taxon>
        <taxon>Pterygota</taxon>
        <taxon>Neoptera</taxon>
        <taxon>Endopterygota</taxon>
        <taxon>Lepidoptera</taxon>
        <taxon>Glossata</taxon>
        <taxon>Ditrysia</taxon>
        <taxon>Papilionoidea</taxon>
        <taxon>Nymphalidae</taxon>
        <taxon>Nymphalinae</taxon>
        <taxon>Euphydryas</taxon>
    </lineage>
</organism>
<feature type="compositionally biased region" description="Polar residues" evidence="1">
    <location>
        <begin position="123"/>
        <end position="133"/>
    </location>
</feature>
<dbReference type="Proteomes" id="UP001153954">
    <property type="component" value="Unassembled WGS sequence"/>
</dbReference>